<organism evidence="3">
    <name type="scientific">viral metagenome</name>
    <dbReference type="NCBI Taxonomy" id="1070528"/>
    <lineage>
        <taxon>unclassified sequences</taxon>
        <taxon>metagenomes</taxon>
        <taxon>organismal metagenomes</taxon>
    </lineage>
</organism>
<evidence type="ECO:0008006" key="4">
    <source>
        <dbReference type="Google" id="ProtNLM"/>
    </source>
</evidence>
<evidence type="ECO:0000313" key="3">
    <source>
        <dbReference type="EMBL" id="QHT20844.1"/>
    </source>
</evidence>
<dbReference type="GO" id="GO:0016020">
    <property type="term" value="C:membrane"/>
    <property type="evidence" value="ECO:0007669"/>
    <property type="project" value="InterPro"/>
</dbReference>
<reference evidence="3" key="1">
    <citation type="journal article" date="2020" name="Nature">
        <title>Giant virus diversity and host interactions through global metagenomics.</title>
        <authorList>
            <person name="Schulz F."/>
            <person name="Roux S."/>
            <person name="Paez-Espino D."/>
            <person name="Jungbluth S."/>
            <person name="Walsh D.A."/>
            <person name="Denef V.J."/>
            <person name="McMahon K.D."/>
            <person name="Konstantinidis K.T."/>
            <person name="Eloe-Fadrosh E.A."/>
            <person name="Kyrpides N.C."/>
            <person name="Woyke T."/>
        </authorList>
    </citation>
    <scope>NUCLEOTIDE SEQUENCE</scope>
    <source>
        <strain evidence="3">GVMAG-M-3300023174-75</strain>
    </source>
</reference>
<dbReference type="EMBL" id="MN739683">
    <property type="protein sequence ID" value="QHT20844.1"/>
    <property type="molecule type" value="Genomic_DNA"/>
</dbReference>
<dbReference type="CDD" id="cd11301">
    <property type="entry name" value="Fut1_Fut2_like"/>
    <property type="match status" value="1"/>
</dbReference>
<dbReference type="PANTHER" id="PTHR11927:SF9">
    <property type="entry name" value="L-FUCOSYLTRANSFERASE"/>
    <property type="match status" value="1"/>
</dbReference>
<dbReference type="AlphaFoldDB" id="A0A6C0DW12"/>
<keyword evidence="1" id="KW-0328">Glycosyltransferase</keyword>
<name>A0A6C0DW12_9ZZZZ</name>
<dbReference type="PANTHER" id="PTHR11927">
    <property type="entry name" value="GALACTOSIDE 2-L-FUCOSYLTRANSFERASE"/>
    <property type="match status" value="1"/>
</dbReference>
<dbReference type="InterPro" id="IPR002516">
    <property type="entry name" value="Glyco_trans_11"/>
</dbReference>
<dbReference type="GO" id="GO:0005975">
    <property type="term" value="P:carbohydrate metabolic process"/>
    <property type="evidence" value="ECO:0007669"/>
    <property type="project" value="InterPro"/>
</dbReference>
<keyword evidence="2" id="KW-0808">Transferase</keyword>
<evidence type="ECO:0000256" key="1">
    <source>
        <dbReference type="ARBA" id="ARBA00022676"/>
    </source>
</evidence>
<protein>
    <recommendedName>
        <fullName evidence="4">Glycosyl transferase family 11</fullName>
    </recommendedName>
</protein>
<dbReference type="Pfam" id="PF01531">
    <property type="entry name" value="Glyco_transf_11"/>
    <property type="match status" value="1"/>
</dbReference>
<dbReference type="GO" id="GO:0008107">
    <property type="term" value="F:galactoside 2-alpha-L-fucosyltransferase activity"/>
    <property type="evidence" value="ECO:0007669"/>
    <property type="project" value="InterPro"/>
</dbReference>
<evidence type="ECO:0000256" key="2">
    <source>
        <dbReference type="ARBA" id="ARBA00022679"/>
    </source>
</evidence>
<accession>A0A6C0DW12</accession>
<sequence length="276" mass="33111">MGGLGNQLFQIFCGIAYSLDNRIPFKINATKFDLVSPHHSISKRPTYWNNFLSNLSVFTYQQQLAIPTYREESFKYKTIPYITHDFKLYGYYQSYKYFNTHFNQICRLINLEHQRTAVKDKYKYYFNNNKIISMHFRIGDSIINPDFHIIMKVEYFSNALKFIINQEKHIQNFDILYFTEEIDKNTVEEMIAKLKLEFLQCNFIRCSFDIPDWEQLLLMSICDHNIIANSTFSWWGAYFNNNIDKIICYPSQWFGKKYNIDTSELCPENWNKISII</sequence>
<proteinExistence type="predicted"/>